<evidence type="ECO:0000313" key="3">
    <source>
        <dbReference type="EMBL" id="TYC15232.1"/>
    </source>
</evidence>
<gene>
    <name evidence="3" type="ORF">FXF65_14220</name>
</gene>
<evidence type="ECO:0000256" key="1">
    <source>
        <dbReference type="SAM" id="MobiDB-lite"/>
    </source>
</evidence>
<evidence type="ECO:0000256" key="2">
    <source>
        <dbReference type="SAM" id="Phobius"/>
    </source>
</evidence>
<feature type="region of interest" description="Disordered" evidence="1">
    <location>
        <begin position="1"/>
        <end position="26"/>
    </location>
</feature>
<keyword evidence="4" id="KW-1185">Reference proteome</keyword>
<feature type="compositionally biased region" description="Pro residues" evidence="1">
    <location>
        <begin position="59"/>
        <end position="71"/>
    </location>
</feature>
<dbReference type="AlphaFoldDB" id="A0A5D0UC10"/>
<feature type="region of interest" description="Disordered" evidence="1">
    <location>
        <begin position="42"/>
        <end position="105"/>
    </location>
</feature>
<reference evidence="3 4" key="1">
    <citation type="submission" date="2019-08" db="EMBL/GenBank/DDBJ databases">
        <title>Actinomadura sp. nov. CYP1-5 isolated from mountain soil.</title>
        <authorList>
            <person name="Songsumanus A."/>
            <person name="Kuncharoen N."/>
            <person name="Kudo T."/>
            <person name="Yuki M."/>
            <person name="Igarashi Y."/>
            <person name="Tanasupawat S."/>
        </authorList>
    </citation>
    <scope>NUCLEOTIDE SEQUENCE [LARGE SCALE GENOMIC DNA]</scope>
    <source>
        <strain evidence="3 4">GKU157</strain>
    </source>
</reference>
<dbReference type="RefSeq" id="WP_148350377.1">
    <property type="nucleotide sequence ID" value="NZ_JBHSBF010000027.1"/>
</dbReference>
<comment type="caution">
    <text evidence="3">The sequence shown here is derived from an EMBL/GenBank/DDBJ whole genome shotgun (WGS) entry which is preliminary data.</text>
</comment>
<protein>
    <submittedName>
        <fullName evidence="3">Uncharacterized protein</fullName>
    </submittedName>
</protein>
<keyword evidence="2" id="KW-1133">Transmembrane helix</keyword>
<keyword evidence="2" id="KW-0472">Membrane</keyword>
<organism evidence="3 4">
    <name type="scientific">Actinomadura syzygii</name>
    <dbReference type="NCBI Taxonomy" id="1427538"/>
    <lineage>
        <taxon>Bacteria</taxon>
        <taxon>Bacillati</taxon>
        <taxon>Actinomycetota</taxon>
        <taxon>Actinomycetes</taxon>
        <taxon>Streptosporangiales</taxon>
        <taxon>Thermomonosporaceae</taxon>
        <taxon>Actinomadura</taxon>
    </lineage>
</organism>
<dbReference type="OrthoDB" id="3482593at2"/>
<feature type="transmembrane region" description="Helical" evidence="2">
    <location>
        <begin position="123"/>
        <end position="147"/>
    </location>
</feature>
<name>A0A5D0UC10_9ACTN</name>
<sequence>MVEGAKPSPRKTRAPHGEKNSGTPTVKVCKKHTGCVDNPWPYGAAGTDGNETAHGAPAPSMPEAPPFPTAPAMPAAPSLPPPPNGIVLPSLAGTDPRQAEGAGESRMTLMSPVGANEDDETDWAVVIGIALVAEVALLWGAACVALWRRRIALERMGAAPRTGGGDGPAAG</sequence>
<dbReference type="EMBL" id="VSFF01000005">
    <property type="protein sequence ID" value="TYC15232.1"/>
    <property type="molecule type" value="Genomic_DNA"/>
</dbReference>
<dbReference type="Proteomes" id="UP000322634">
    <property type="component" value="Unassembled WGS sequence"/>
</dbReference>
<proteinExistence type="predicted"/>
<accession>A0A5D0UC10</accession>
<keyword evidence="2" id="KW-0812">Transmembrane</keyword>
<evidence type="ECO:0000313" key="4">
    <source>
        <dbReference type="Proteomes" id="UP000322634"/>
    </source>
</evidence>